<sequence length="1222" mass="133101">MATVNPTNHGLDCPQSLIDSLPVLCKSTSQCPPVRALPPQVLASLHLSHILSHPPDNVLFPFLHGIEGENEAQNTFFSGHNVRVPKYRGLVWVACEEDLEADERQYGRSLAVLRRRKETMVEDSESESDSSDFDDDEDDEVQDETYPLGPKVDVMPMDIDGEADSPQDGIRIMIEEDKEKEKHMHPVVQRPAPIQIQTTNLSSFSSSSADTDLSTSVTTDTSTNDEFPPTPSLGTITSASSNSNSQFPKVKRDKESSGLVLLTSSFRPSEIIRRTPATGCSVTGAHADNSSGWEFIPAQVPDGISLRNFGIQVPIYATLSDIVVYSPKGPSPNAIALAQRLQEAIGKKWEERLQSKSGFATSEEQEEHLFKYNVFVLDADEEVMKKEIPHLLMRVCKNGVPGGSGTSFEIGPGGGAHTDGPDGHVFDMSDMDVDVDSSKEEEPNTVDFAQREKEEMRDLTKASEIISLFPSGALPVADLSNTSAHWDPLIGQVFLGNADDVPLAPDLPSRFRHAGATARHQSGSDSESMTDEDPFNYLPTNSPSQGYGYDICVECHDLAPFPTAAHLRAAEEHLGMLDVMWVEKCLKQREEEGDQGSGDHIPPRPPPNANAVIHLPFPSSPANSHPTMSALLPVIKFLEKWLKPVVRPPPVPKAPTPVSVTSNTTPTPTPAGSSSARRWSSVSSLMPSFPTFPSISSSTPASTTIPPPAPALTTIPAVRTRSFTSPAPYLAPPPQQRITPTSSRTRPLKVLIYSSDGYTESSVPALCLLMAVRELALPEAYLELQVAKRRSFFVYQGDVAVLRRVEGRLREDRERERERQRHVSMMTSTSESSVGAAINGNGKRIAPKLEPGRQGNLPGPGSSTSASELASTSSITPGITSNGVEQGISTSQNPYASLPPPAYTQPKGRPSAKSVSFAHVPIIQQPTPKSPPIIVPAQASPTAQMESSSAPQVQSPPEPPLQVSQVKGRPRASTSPWLPSLFGGDHQSWFNDPRFDGSFPSRVLPFLYLGNLNHATNVFMLHALGITHVVSVGECALIPPPHHMHGHAQGYMASSPFHRPGHGAHYVPGKAHTGQGSLWFEEREGRIKVMDIKGVCDDGIDTLEPQLEPICDWIDQARAEGGQVLVHCRVGVSRSATVTIAYVMKHLGLSLVDAYLIVRSRRLSVLIQPNMRLLYNLCGWEIKLAKERAGENEAELRKELARTLSWPYLAKEVHALNLKYLH</sequence>
<evidence type="ECO:0008006" key="8">
    <source>
        <dbReference type="Google" id="ProtNLM"/>
    </source>
</evidence>
<dbReference type="PROSITE" id="PS50054">
    <property type="entry name" value="TYR_PHOSPHATASE_DUAL"/>
    <property type="match status" value="1"/>
</dbReference>
<dbReference type="InterPro" id="IPR047949">
    <property type="entry name" value="PPS1_DSP"/>
</dbReference>
<evidence type="ECO:0000256" key="3">
    <source>
        <dbReference type="SAM" id="MobiDB-lite"/>
    </source>
</evidence>
<dbReference type="PROSITE" id="PS50056">
    <property type="entry name" value="TYR_PHOSPHATASE_2"/>
    <property type="match status" value="1"/>
</dbReference>
<feature type="region of interest" description="Disordered" evidence="3">
    <location>
        <begin position="648"/>
        <end position="678"/>
    </location>
</feature>
<evidence type="ECO:0000256" key="2">
    <source>
        <dbReference type="ARBA" id="ARBA00022912"/>
    </source>
</evidence>
<keyword evidence="1" id="KW-0378">Hydrolase</keyword>
<feature type="compositionally biased region" description="Acidic residues" evidence="3">
    <location>
        <begin position="121"/>
        <end position="143"/>
    </location>
</feature>
<feature type="compositionally biased region" description="Low complexity" evidence="3">
    <location>
        <begin position="823"/>
        <end position="834"/>
    </location>
</feature>
<dbReference type="CDD" id="cd14516">
    <property type="entry name" value="DSP_fungal_PPS1"/>
    <property type="match status" value="1"/>
</dbReference>
<dbReference type="InterPro" id="IPR020422">
    <property type="entry name" value="TYR_PHOSPHATASE_DUAL_dom"/>
</dbReference>
<dbReference type="EMBL" id="MU150258">
    <property type="protein sequence ID" value="KAF9463911.1"/>
    <property type="molecule type" value="Genomic_DNA"/>
</dbReference>
<dbReference type="OrthoDB" id="273181at2759"/>
<feature type="region of interest" description="Disordered" evidence="3">
    <location>
        <begin position="201"/>
        <end position="252"/>
    </location>
</feature>
<dbReference type="GO" id="GO:0008138">
    <property type="term" value="F:protein tyrosine/serine/threonine phosphatase activity"/>
    <property type="evidence" value="ECO:0007669"/>
    <property type="project" value="InterPro"/>
</dbReference>
<feature type="compositionally biased region" description="Polar residues" evidence="3">
    <location>
        <begin position="939"/>
        <end position="953"/>
    </location>
</feature>
<organism evidence="6 7">
    <name type="scientific">Collybia nuda</name>
    <dbReference type="NCBI Taxonomy" id="64659"/>
    <lineage>
        <taxon>Eukaryota</taxon>
        <taxon>Fungi</taxon>
        <taxon>Dikarya</taxon>
        <taxon>Basidiomycota</taxon>
        <taxon>Agaricomycotina</taxon>
        <taxon>Agaricomycetes</taxon>
        <taxon>Agaricomycetidae</taxon>
        <taxon>Agaricales</taxon>
        <taxon>Tricholomatineae</taxon>
        <taxon>Clitocybaceae</taxon>
        <taxon>Collybia</taxon>
    </lineage>
</organism>
<dbReference type="Proteomes" id="UP000807353">
    <property type="component" value="Unassembled WGS sequence"/>
</dbReference>
<keyword evidence="7" id="KW-1185">Reference proteome</keyword>
<dbReference type="PANTHER" id="PTHR47550">
    <property type="entry name" value="DUAL SPECIFICITY PROTEIN PHOSPHATASE PPS1"/>
    <property type="match status" value="1"/>
</dbReference>
<proteinExistence type="predicted"/>
<protein>
    <recommendedName>
        <fullName evidence="8">Protein-tyrosine-phosphatase</fullName>
    </recommendedName>
</protein>
<feature type="compositionally biased region" description="Basic and acidic residues" evidence="3">
    <location>
        <begin position="811"/>
        <end position="821"/>
    </location>
</feature>
<feature type="domain" description="Tyrosine specific protein phosphatases" evidence="5">
    <location>
        <begin position="1097"/>
        <end position="1173"/>
    </location>
</feature>
<feature type="compositionally biased region" description="Low complexity" evidence="3">
    <location>
        <begin position="862"/>
        <end position="874"/>
    </location>
</feature>
<evidence type="ECO:0000259" key="5">
    <source>
        <dbReference type="PROSITE" id="PS50056"/>
    </source>
</evidence>
<evidence type="ECO:0000313" key="7">
    <source>
        <dbReference type="Proteomes" id="UP000807353"/>
    </source>
</evidence>
<gene>
    <name evidence="6" type="ORF">BDZ94DRAFT_1297544</name>
</gene>
<dbReference type="GO" id="GO:0005634">
    <property type="term" value="C:nucleus"/>
    <property type="evidence" value="ECO:0007669"/>
    <property type="project" value="GOC"/>
</dbReference>
<dbReference type="Pfam" id="PF00782">
    <property type="entry name" value="DSPc"/>
    <property type="match status" value="1"/>
</dbReference>
<dbReference type="InterPro" id="IPR029021">
    <property type="entry name" value="Prot-tyrosine_phosphatase-like"/>
</dbReference>
<reference evidence="6" key="1">
    <citation type="submission" date="2020-11" db="EMBL/GenBank/DDBJ databases">
        <authorList>
            <consortium name="DOE Joint Genome Institute"/>
            <person name="Ahrendt S."/>
            <person name="Riley R."/>
            <person name="Andreopoulos W."/>
            <person name="Labutti K."/>
            <person name="Pangilinan J."/>
            <person name="Ruiz-Duenas F.J."/>
            <person name="Barrasa J.M."/>
            <person name="Sanchez-Garcia M."/>
            <person name="Camarero S."/>
            <person name="Miyauchi S."/>
            <person name="Serrano A."/>
            <person name="Linde D."/>
            <person name="Babiker R."/>
            <person name="Drula E."/>
            <person name="Ayuso-Fernandez I."/>
            <person name="Pacheco R."/>
            <person name="Padilla G."/>
            <person name="Ferreira P."/>
            <person name="Barriuso J."/>
            <person name="Kellner H."/>
            <person name="Castanera R."/>
            <person name="Alfaro M."/>
            <person name="Ramirez L."/>
            <person name="Pisabarro A.G."/>
            <person name="Kuo A."/>
            <person name="Tritt A."/>
            <person name="Lipzen A."/>
            <person name="He G."/>
            <person name="Yan M."/>
            <person name="Ng V."/>
            <person name="Cullen D."/>
            <person name="Martin F."/>
            <person name="Rosso M.-N."/>
            <person name="Henrissat B."/>
            <person name="Hibbett D."/>
            <person name="Martinez A.T."/>
            <person name="Grigoriev I.V."/>
        </authorList>
    </citation>
    <scope>NUCLEOTIDE SEQUENCE</scope>
    <source>
        <strain evidence="6">CBS 247.69</strain>
    </source>
</reference>
<feature type="compositionally biased region" description="Polar residues" evidence="3">
    <location>
        <begin position="232"/>
        <end position="247"/>
    </location>
</feature>
<evidence type="ECO:0000259" key="4">
    <source>
        <dbReference type="PROSITE" id="PS50054"/>
    </source>
</evidence>
<dbReference type="PROSITE" id="PS00383">
    <property type="entry name" value="TYR_PHOSPHATASE_1"/>
    <property type="match status" value="1"/>
</dbReference>
<feature type="compositionally biased region" description="Polar residues" evidence="3">
    <location>
        <begin position="875"/>
        <end position="895"/>
    </location>
</feature>
<feature type="region of interest" description="Disordered" evidence="3">
    <location>
        <begin position="514"/>
        <end position="540"/>
    </location>
</feature>
<evidence type="ECO:0000313" key="6">
    <source>
        <dbReference type="EMBL" id="KAF9463911.1"/>
    </source>
</evidence>
<keyword evidence="2" id="KW-0904">Protein phosphatase</keyword>
<dbReference type="GO" id="GO:0033260">
    <property type="term" value="P:nuclear DNA replication"/>
    <property type="evidence" value="ECO:0007669"/>
    <property type="project" value="InterPro"/>
</dbReference>
<feature type="compositionally biased region" description="Low complexity" evidence="3">
    <location>
        <begin position="656"/>
        <end position="678"/>
    </location>
</feature>
<dbReference type="InterPro" id="IPR016130">
    <property type="entry name" value="Tyr_Pase_AS"/>
</dbReference>
<dbReference type="SUPFAM" id="SSF52799">
    <property type="entry name" value="(Phosphotyrosine protein) phosphatases II"/>
    <property type="match status" value="2"/>
</dbReference>
<evidence type="ECO:0000256" key="1">
    <source>
        <dbReference type="ARBA" id="ARBA00022801"/>
    </source>
</evidence>
<dbReference type="PANTHER" id="PTHR47550:SF1">
    <property type="entry name" value="DUAL SPECIFICITY PROTEIN PHOSPHATASE PPS1"/>
    <property type="match status" value="1"/>
</dbReference>
<comment type="caution">
    <text evidence="6">The sequence shown here is derived from an EMBL/GenBank/DDBJ whole genome shotgun (WGS) entry which is preliminary data.</text>
</comment>
<feature type="region of interest" description="Disordered" evidence="3">
    <location>
        <begin position="115"/>
        <end position="168"/>
    </location>
</feature>
<feature type="region of interest" description="Disordered" evidence="3">
    <location>
        <begin position="589"/>
        <end position="611"/>
    </location>
</feature>
<dbReference type="InterPro" id="IPR000340">
    <property type="entry name" value="Dual-sp_phosphatase_cat-dom"/>
</dbReference>
<feature type="region of interest" description="Disordered" evidence="3">
    <location>
        <begin position="811"/>
        <end position="973"/>
    </location>
</feature>
<dbReference type="InterPro" id="IPR000387">
    <property type="entry name" value="Tyr_Pase_dom"/>
</dbReference>
<dbReference type="InterPro" id="IPR053239">
    <property type="entry name" value="Dual_spec_PTase"/>
</dbReference>
<feature type="domain" description="Tyrosine-protein phosphatase" evidence="4">
    <location>
        <begin position="999"/>
        <end position="1186"/>
    </location>
</feature>
<dbReference type="SMART" id="SM00195">
    <property type="entry name" value="DSPc"/>
    <property type="match status" value="1"/>
</dbReference>
<dbReference type="Gene3D" id="3.90.190.10">
    <property type="entry name" value="Protein tyrosine phosphatase superfamily"/>
    <property type="match status" value="1"/>
</dbReference>
<name>A0A9P6CFB1_9AGAR</name>
<dbReference type="AlphaFoldDB" id="A0A9P6CFB1"/>
<feature type="compositionally biased region" description="Low complexity" evidence="3">
    <location>
        <begin position="201"/>
        <end position="225"/>
    </location>
</feature>
<accession>A0A9P6CFB1</accession>